<dbReference type="GeneID" id="123037214"/>
<feature type="region of interest" description="Disordered" evidence="4">
    <location>
        <begin position="304"/>
        <end position="343"/>
    </location>
</feature>
<dbReference type="PANTHER" id="PTHR24256">
    <property type="entry name" value="TRYPTASE-RELATED"/>
    <property type="match status" value="1"/>
</dbReference>
<keyword evidence="3" id="KW-0645">Protease</keyword>
<dbReference type="PRINTS" id="PR00722">
    <property type="entry name" value="CHYMOTRYPSIN"/>
</dbReference>
<dbReference type="InterPro" id="IPR033116">
    <property type="entry name" value="TRYPSIN_SER"/>
</dbReference>
<dbReference type="SUPFAM" id="SSF50494">
    <property type="entry name" value="Trypsin-like serine proteases"/>
    <property type="match status" value="1"/>
</dbReference>
<evidence type="ECO:0000256" key="2">
    <source>
        <dbReference type="ARBA" id="ARBA00024195"/>
    </source>
</evidence>
<dbReference type="InterPro" id="IPR018114">
    <property type="entry name" value="TRYPSIN_HIS"/>
</dbReference>
<dbReference type="PROSITE" id="PS00135">
    <property type="entry name" value="TRYPSIN_SER"/>
    <property type="match status" value="1"/>
</dbReference>
<evidence type="ECO:0000313" key="8">
    <source>
        <dbReference type="Proteomes" id="UP001652680"/>
    </source>
</evidence>
<feature type="compositionally biased region" description="Polar residues" evidence="4">
    <location>
        <begin position="332"/>
        <end position="343"/>
    </location>
</feature>
<accession>A0ABM5J269</accession>
<dbReference type="PROSITE" id="PS00134">
    <property type="entry name" value="TRYPSIN_HIS"/>
    <property type="match status" value="1"/>
</dbReference>
<evidence type="ECO:0000256" key="5">
    <source>
        <dbReference type="SAM" id="SignalP"/>
    </source>
</evidence>
<evidence type="ECO:0000259" key="6">
    <source>
        <dbReference type="PROSITE" id="PS50240"/>
    </source>
</evidence>
<keyword evidence="8" id="KW-1185">Reference proteome</keyword>
<dbReference type="InterPro" id="IPR051487">
    <property type="entry name" value="Ser/Thr_Proteases_Immune/Dev"/>
</dbReference>
<dbReference type="Proteomes" id="UP001652680">
    <property type="component" value="Unassembled WGS sequence"/>
</dbReference>
<keyword evidence="1" id="KW-1015">Disulfide bond</keyword>
<evidence type="ECO:0000313" key="7">
    <source>
        <dbReference type="EnsemblMetazoa" id="XP_044312924.1"/>
    </source>
</evidence>
<evidence type="ECO:0000256" key="3">
    <source>
        <dbReference type="RuleBase" id="RU363034"/>
    </source>
</evidence>
<proteinExistence type="inferred from homology"/>
<feature type="compositionally biased region" description="Low complexity" evidence="4">
    <location>
        <begin position="318"/>
        <end position="331"/>
    </location>
</feature>
<dbReference type="Pfam" id="PF00089">
    <property type="entry name" value="Trypsin"/>
    <property type="match status" value="1"/>
</dbReference>
<evidence type="ECO:0000256" key="1">
    <source>
        <dbReference type="ARBA" id="ARBA00023157"/>
    </source>
</evidence>
<evidence type="ECO:0000256" key="4">
    <source>
        <dbReference type="SAM" id="MobiDB-lite"/>
    </source>
</evidence>
<keyword evidence="3" id="KW-0378">Hydrolase</keyword>
<feature type="domain" description="Peptidase S1" evidence="6">
    <location>
        <begin position="41"/>
        <end position="267"/>
    </location>
</feature>
<dbReference type="InterPro" id="IPR001254">
    <property type="entry name" value="Trypsin_dom"/>
</dbReference>
<dbReference type="InterPro" id="IPR043504">
    <property type="entry name" value="Peptidase_S1_PA_chymotrypsin"/>
</dbReference>
<sequence>MKVVVIARIAALACLFLVSIEGSPKLFNYNCGIVPGMGPRIENGNNAREGSHPWMALVFLENKHNCSGTLITSRFVLTAAHCIIKEYMKVRLGEHDLTNTKNTNAIERDVDMKIVHKDYNYQRNDIGLLRMKTEVNFTAYIIPICLLYKYPVGAVSNFSIAGWGTNAKRVRQPILQEANVQLFNRSICVNSFFSDDNMSQICSGDIGIDSCEGDSGGPLSATVVNENSNKELIYQIGIISYGLPSCSGLGLYTNVTDFSEWILRAPVREWQSTLQVNAGVKSSSGVLSAALAVRRSLRANFLPQIADGDGKEPPTIPKQRQQKQQQQQQQQWKTNTGKSEKSNNNCILVAPYQMAVGKGYTWKKSFH</sequence>
<reference evidence="7" key="2">
    <citation type="submission" date="2025-05" db="UniProtKB">
        <authorList>
            <consortium name="EnsemblMetazoa"/>
        </authorList>
    </citation>
    <scope>IDENTIFICATION</scope>
</reference>
<dbReference type="RefSeq" id="XP_044312924.1">
    <property type="nucleotide sequence ID" value="XM_044456989.1"/>
</dbReference>
<dbReference type="EnsemblMetazoa" id="XM_044456989.1">
    <property type="protein sequence ID" value="XP_044312924.1"/>
    <property type="gene ID" value="LOC123037214"/>
</dbReference>
<name>A0ABM5J269_DRORH</name>
<dbReference type="Gene3D" id="2.40.10.10">
    <property type="entry name" value="Trypsin-like serine proteases"/>
    <property type="match status" value="2"/>
</dbReference>
<keyword evidence="3" id="KW-0720">Serine protease</keyword>
<dbReference type="InterPro" id="IPR009003">
    <property type="entry name" value="Peptidase_S1_PA"/>
</dbReference>
<feature type="signal peptide" evidence="5">
    <location>
        <begin position="1"/>
        <end position="22"/>
    </location>
</feature>
<dbReference type="InterPro" id="IPR001314">
    <property type="entry name" value="Peptidase_S1A"/>
</dbReference>
<feature type="chain" id="PRO_5046452745" description="Peptidase S1 domain-containing protein" evidence="5">
    <location>
        <begin position="23"/>
        <end position="367"/>
    </location>
</feature>
<keyword evidence="5" id="KW-0732">Signal</keyword>
<dbReference type="SMART" id="SM00020">
    <property type="entry name" value="Tryp_SPc"/>
    <property type="match status" value="1"/>
</dbReference>
<dbReference type="PROSITE" id="PS50240">
    <property type="entry name" value="TRYPSIN_DOM"/>
    <property type="match status" value="1"/>
</dbReference>
<protein>
    <recommendedName>
        <fullName evidence="6">Peptidase S1 domain-containing protein</fullName>
    </recommendedName>
</protein>
<organism evidence="7 8">
    <name type="scientific">Drosophila rhopaloa</name>
    <name type="common">Fruit fly</name>
    <dbReference type="NCBI Taxonomy" id="1041015"/>
    <lineage>
        <taxon>Eukaryota</taxon>
        <taxon>Metazoa</taxon>
        <taxon>Ecdysozoa</taxon>
        <taxon>Arthropoda</taxon>
        <taxon>Hexapoda</taxon>
        <taxon>Insecta</taxon>
        <taxon>Pterygota</taxon>
        <taxon>Neoptera</taxon>
        <taxon>Endopterygota</taxon>
        <taxon>Diptera</taxon>
        <taxon>Brachycera</taxon>
        <taxon>Muscomorpha</taxon>
        <taxon>Ephydroidea</taxon>
        <taxon>Drosophilidae</taxon>
        <taxon>Drosophila</taxon>
        <taxon>Sophophora</taxon>
    </lineage>
</organism>
<reference evidence="8" key="1">
    <citation type="journal article" date="2021" name="Elife">
        <title>Highly contiguous assemblies of 101 drosophilid genomes.</title>
        <authorList>
            <person name="Kim B.Y."/>
            <person name="Wang J.R."/>
            <person name="Miller D.E."/>
            <person name="Barmina O."/>
            <person name="Delaney E."/>
            <person name="Thompson A."/>
            <person name="Comeault A.A."/>
            <person name="Peede D."/>
            <person name="D'Agostino E.R."/>
            <person name="Pelaez J."/>
            <person name="Aguilar J.M."/>
            <person name="Haji D."/>
            <person name="Matsunaga T."/>
            <person name="Armstrong E.E."/>
            <person name="Zych M."/>
            <person name="Ogawa Y."/>
            <person name="Stamenkovic-Radak M."/>
            <person name="Jelic M."/>
            <person name="Veselinovic M.S."/>
            <person name="Tanaskovic M."/>
            <person name="Eric P."/>
            <person name="Gao J.J."/>
            <person name="Katoh T.K."/>
            <person name="Toda M.J."/>
            <person name="Watabe H."/>
            <person name="Watada M."/>
            <person name="Davis J.S."/>
            <person name="Moyle L.C."/>
            <person name="Manoli G."/>
            <person name="Bertolini E."/>
            <person name="Kostal V."/>
            <person name="Hawley R.S."/>
            <person name="Takahashi A."/>
            <person name="Jones C.D."/>
            <person name="Price D.K."/>
            <person name="Whiteman N."/>
            <person name="Kopp A."/>
            <person name="Matute D.R."/>
            <person name="Petrov D.A."/>
        </authorList>
    </citation>
    <scope>NUCLEOTIDE SEQUENCE [LARGE SCALE GENOMIC DNA]</scope>
</reference>
<dbReference type="CDD" id="cd00190">
    <property type="entry name" value="Tryp_SPc"/>
    <property type="match status" value="1"/>
</dbReference>
<comment type="similarity">
    <text evidence="2">Belongs to the peptidase S1 family. CLIP subfamily.</text>
</comment>